<keyword evidence="4 6" id="KW-0808">Transferase</keyword>
<comment type="caution">
    <text evidence="7">The sequence shown here is derived from an EMBL/GenBank/DDBJ whole genome shotgun (WGS) entry which is preliminary data.</text>
</comment>
<dbReference type="EMBL" id="PUBV01000001">
    <property type="protein sequence ID" value="PWB09772.1"/>
    <property type="molecule type" value="Genomic_DNA"/>
</dbReference>
<keyword evidence="5 6" id="KW-0949">S-adenosyl-L-methionine</keyword>
<dbReference type="InterPro" id="IPR029063">
    <property type="entry name" value="SAM-dependent_MTases_sf"/>
</dbReference>
<keyword evidence="7" id="KW-0689">Ribosomal protein</keyword>
<dbReference type="SUPFAM" id="SSF53335">
    <property type="entry name" value="S-adenosyl-L-methionine-dependent methyltransferases"/>
    <property type="match status" value="1"/>
</dbReference>
<dbReference type="GO" id="GO:0005737">
    <property type="term" value="C:cytoplasm"/>
    <property type="evidence" value="ECO:0007669"/>
    <property type="project" value="UniProtKB-SubCell"/>
</dbReference>
<comment type="subcellular location">
    <subcellularLocation>
        <location evidence="6">Cytoplasm</location>
    </subcellularLocation>
</comment>
<dbReference type="GO" id="GO:0016279">
    <property type="term" value="F:protein-lysine N-methyltransferase activity"/>
    <property type="evidence" value="ECO:0007669"/>
    <property type="project" value="RHEA"/>
</dbReference>
<keyword evidence="2 6" id="KW-0963">Cytoplasm</keyword>
<comment type="function">
    <text evidence="6">Methylates ribosomal protein L11.</text>
</comment>
<name>A0A2V1J344_9BACT</name>
<evidence type="ECO:0000256" key="6">
    <source>
        <dbReference type="HAMAP-Rule" id="MF_00735"/>
    </source>
</evidence>
<comment type="catalytic activity">
    <reaction evidence="6">
        <text>L-lysyl-[protein] + 3 S-adenosyl-L-methionine = N(6),N(6),N(6)-trimethyl-L-lysyl-[protein] + 3 S-adenosyl-L-homocysteine + 3 H(+)</text>
        <dbReference type="Rhea" id="RHEA:54192"/>
        <dbReference type="Rhea" id="RHEA-COMP:9752"/>
        <dbReference type="Rhea" id="RHEA-COMP:13826"/>
        <dbReference type="ChEBI" id="CHEBI:15378"/>
        <dbReference type="ChEBI" id="CHEBI:29969"/>
        <dbReference type="ChEBI" id="CHEBI:57856"/>
        <dbReference type="ChEBI" id="CHEBI:59789"/>
        <dbReference type="ChEBI" id="CHEBI:61961"/>
    </reaction>
</comment>
<evidence type="ECO:0000256" key="1">
    <source>
        <dbReference type="ARBA" id="ARBA00009741"/>
    </source>
</evidence>
<evidence type="ECO:0000313" key="7">
    <source>
        <dbReference type="EMBL" id="PWB09772.1"/>
    </source>
</evidence>
<dbReference type="InterPro" id="IPR050078">
    <property type="entry name" value="Ribosomal_L11_MeTrfase_PrmA"/>
</dbReference>
<comment type="similarity">
    <text evidence="1 6">Belongs to the methyltransferase superfamily. PrmA family.</text>
</comment>
<dbReference type="GO" id="GO:0032259">
    <property type="term" value="P:methylation"/>
    <property type="evidence" value="ECO:0007669"/>
    <property type="project" value="UniProtKB-KW"/>
</dbReference>
<evidence type="ECO:0000256" key="2">
    <source>
        <dbReference type="ARBA" id="ARBA00022490"/>
    </source>
</evidence>
<dbReference type="NCBIfam" id="NF001785">
    <property type="entry name" value="PRK00517.2-2"/>
    <property type="match status" value="1"/>
</dbReference>
<comment type="caution">
    <text evidence="6">Lacks conserved residue(s) required for the propagation of feature annotation.</text>
</comment>
<dbReference type="RefSeq" id="WP_107034824.1">
    <property type="nucleotide sequence ID" value="NZ_CAOONL010000001.1"/>
</dbReference>
<dbReference type="GeneID" id="93424294"/>
<keyword evidence="8" id="KW-1185">Reference proteome</keyword>
<keyword evidence="3 6" id="KW-0489">Methyltransferase</keyword>
<evidence type="ECO:0000313" key="8">
    <source>
        <dbReference type="Proteomes" id="UP000244925"/>
    </source>
</evidence>
<dbReference type="Proteomes" id="UP000244925">
    <property type="component" value="Unassembled WGS sequence"/>
</dbReference>
<proteinExistence type="inferred from homology"/>
<organism evidence="7 8">
    <name type="scientific">Paramuribaculum intestinale</name>
    <dbReference type="NCBI Taxonomy" id="2094151"/>
    <lineage>
        <taxon>Bacteria</taxon>
        <taxon>Pseudomonadati</taxon>
        <taxon>Bacteroidota</taxon>
        <taxon>Bacteroidia</taxon>
        <taxon>Bacteroidales</taxon>
        <taxon>Muribaculaceae</taxon>
        <taxon>Paramuribaculum</taxon>
    </lineage>
</organism>
<dbReference type="CDD" id="cd02440">
    <property type="entry name" value="AdoMet_MTases"/>
    <property type="match status" value="1"/>
</dbReference>
<dbReference type="InterPro" id="IPR004498">
    <property type="entry name" value="Ribosomal_PrmA_MeTrfase"/>
</dbReference>
<dbReference type="HAMAP" id="MF_00735">
    <property type="entry name" value="Methyltr_PrmA"/>
    <property type="match status" value="1"/>
</dbReference>
<keyword evidence="7" id="KW-0687">Ribonucleoprotein</keyword>
<evidence type="ECO:0000256" key="4">
    <source>
        <dbReference type="ARBA" id="ARBA00022679"/>
    </source>
</evidence>
<evidence type="ECO:0000256" key="3">
    <source>
        <dbReference type="ARBA" id="ARBA00022603"/>
    </source>
</evidence>
<dbReference type="EC" id="2.1.1.-" evidence="6"/>
<protein>
    <recommendedName>
        <fullName evidence="6">Ribosomal protein L11 methyltransferase</fullName>
        <shortName evidence="6">L11 Mtase</shortName>
        <ecNumber evidence="6">2.1.1.-</ecNumber>
    </recommendedName>
</protein>
<dbReference type="AlphaFoldDB" id="A0A2V1J344"/>
<dbReference type="PANTHER" id="PTHR43648">
    <property type="entry name" value="ELECTRON TRANSFER FLAVOPROTEIN BETA SUBUNIT LYSINE METHYLTRANSFERASE"/>
    <property type="match status" value="1"/>
</dbReference>
<dbReference type="PANTHER" id="PTHR43648:SF1">
    <property type="entry name" value="ELECTRON TRANSFER FLAVOPROTEIN BETA SUBUNIT LYSINE METHYLTRANSFERASE"/>
    <property type="match status" value="1"/>
</dbReference>
<dbReference type="Gene3D" id="3.40.50.150">
    <property type="entry name" value="Vaccinia Virus protein VP39"/>
    <property type="match status" value="1"/>
</dbReference>
<gene>
    <name evidence="6" type="primary">prmA</name>
    <name evidence="7" type="ORF">C5O25_00775</name>
</gene>
<reference evidence="8" key="1">
    <citation type="submission" date="2018-02" db="EMBL/GenBank/DDBJ databases">
        <authorList>
            <person name="Clavel T."/>
            <person name="Strowig T."/>
        </authorList>
    </citation>
    <scope>NUCLEOTIDE SEQUENCE [LARGE SCALE GENOMIC DNA]</scope>
    <source>
        <strain evidence="8">DSM 100764</strain>
    </source>
</reference>
<evidence type="ECO:0000256" key="5">
    <source>
        <dbReference type="ARBA" id="ARBA00022691"/>
    </source>
</evidence>
<sequence length="282" mass="31060">MNDYVEVKVEITPFSEDFSDILAAELAEVGYESFVTDSEGLTAYVRNESYDRVALDGILSRWPYPCRLQLREALTIEGRDWNHEWEKNYFKPIVIGDECVVHSSFHTDYPTCRYDIAIDPKMAFGTGHHATTSLIVTRLLTMPVDGLKVVDMGTGTGILAILSRMRGAGYVVAVEIDPMACENTRENVLLNGCGDIDVRLGDVTSISDVVDADILLANINRNIITADMPAYAAVVKSGGQFVFSGFYEADVPVVEEAASRCGLKLADVTSHDGWASVRFVKE</sequence>
<dbReference type="GO" id="GO:0005840">
    <property type="term" value="C:ribosome"/>
    <property type="evidence" value="ECO:0007669"/>
    <property type="project" value="UniProtKB-KW"/>
</dbReference>
<dbReference type="Pfam" id="PF06325">
    <property type="entry name" value="PrmA"/>
    <property type="match status" value="1"/>
</dbReference>
<accession>A0A2V1J344</accession>